<dbReference type="KEGG" id="fra:Francci3_4232"/>
<sequence length="250" mass="27369">MAEDVTALERIRRVQQVLNGPPTRQVMLDGLRAATCRIPLPAPRADLPVEFGQVLAARRSWYRFDAEAPTAENVSSLLRWAVGPQRDVRLPDGSQHRMWMAPSAGGLHSLSIYLVIARGAQLPGGVFRYDAEDHCLQTLRSGEPTAALRSVLVQPEFAERAPMAVVVVARLDTTLVKYPARHYRTLHLDAGIAVQNLYLVAAALGLAGCAVTAFDDQALAELLRLPDTMFPTVVFPVGRQPVRPPTRHAS</sequence>
<dbReference type="Pfam" id="PF00881">
    <property type="entry name" value="Nitroreductase"/>
    <property type="match status" value="1"/>
</dbReference>
<dbReference type="InterPro" id="IPR029479">
    <property type="entry name" value="Nitroreductase"/>
</dbReference>
<dbReference type="CDD" id="cd02142">
    <property type="entry name" value="McbC_SagB-like_oxidoreductase"/>
    <property type="match status" value="1"/>
</dbReference>
<dbReference type="EMBL" id="CP000249">
    <property type="protein sequence ID" value="ABD13578.1"/>
    <property type="molecule type" value="Genomic_DNA"/>
</dbReference>
<dbReference type="SUPFAM" id="SSF55469">
    <property type="entry name" value="FMN-dependent nitroreductase-like"/>
    <property type="match status" value="1"/>
</dbReference>
<reference evidence="2 3" key="1">
    <citation type="journal article" date="2007" name="Genome Res.">
        <title>Genome characteristics of facultatively symbiotic Frankia sp. strains reflect host range and host plant biogeography.</title>
        <authorList>
            <person name="Normand P."/>
            <person name="Lapierre P."/>
            <person name="Tisa L.S."/>
            <person name="Gogarten J.P."/>
            <person name="Alloisio N."/>
            <person name="Bagnarol E."/>
            <person name="Bassi C.A."/>
            <person name="Berry A.M."/>
            <person name="Bickhart D.M."/>
            <person name="Choisne N."/>
            <person name="Couloux A."/>
            <person name="Cournoyer B."/>
            <person name="Cruveiller S."/>
            <person name="Daubin V."/>
            <person name="Demange N."/>
            <person name="Francino M.P."/>
            <person name="Goltsman E."/>
            <person name="Huang Y."/>
            <person name="Kopp O.R."/>
            <person name="Labarre L."/>
            <person name="Lapidus A."/>
            <person name="Lavire C."/>
            <person name="Marechal J."/>
            <person name="Martinez M."/>
            <person name="Mastronunzio J.E."/>
            <person name="Mullin B.C."/>
            <person name="Niemann J."/>
            <person name="Pujic P."/>
            <person name="Rawnsley T."/>
            <person name="Rouy Z."/>
            <person name="Schenowitz C."/>
            <person name="Sellstedt A."/>
            <person name="Tavares F."/>
            <person name="Tomkins J.P."/>
            <person name="Vallenet D."/>
            <person name="Valverde C."/>
            <person name="Wall L.G."/>
            <person name="Wang Y."/>
            <person name="Medigue C."/>
            <person name="Benson D.R."/>
        </authorList>
    </citation>
    <scope>NUCLEOTIDE SEQUENCE [LARGE SCALE GENOMIC DNA]</scope>
    <source>
        <strain evidence="3">DSM 45818 / CECT 9043 / CcI3</strain>
    </source>
</reference>
<protein>
    <submittedName>
        <fullName evidence="2">Nitroreductase</fullName>
    </submittedName>
</protein>
<dbReference type="PANTHER" id="PTHR43745:SF2">
    <property type="entry name" value="NITROREDUCTASE MJ1384-RELATED"/>
    <property type="match status" value="1"/>
</dbReference>
<evidence type="ECO:0000313" key="3">
    <source>
        <dbReference type="Proteomes" id="UP000001937"/>
    </source>
</evidence>
<keyword evidence="3" id="KW-1185">Reference proteome</keyword>
<name>Q2J564_FRACC</name>
<dbReference type="PANTHER" id="PTHR43745">
    <property type="entry name" value="NITROREDUCTASE MJ1384-RELATED"/>
    <property type="match status" value="1"/>
</dbReference>
<proteinExistence type="predicted"/>
<dbReference type="eggNOG" id="COG0778">
    <property type="taxonomic scope" value="Bacteria"/>
</dbReference>
<gene>
    <name evidence="2" type="ordered locus">Francci3_4232</name>
</gene>
<dbReference type="Proteomes" id="UP000001937">
    <property type="component" value="Chromosome"/>
</dbReference>
<feature type="domain" description="Nitroreductase" evidence="1">
    <location>
        <begin position="56"/>
        <end position="239"/>
    </location>
</feature>
<dbReference type="Gene3D" id="3.40.109.10">
    <property type="entry name" value="NADH Oxidase"/>
    <property type="match status" value="1"/>
</dbReference>
<dbReference type="GO" id="GO:0016491">
    <property type="term" value="F:oxidoreductase activity"/>
    <property type="evidence" value="ECO:0007669"/>
    <property type="project" value="InterPro"/>
</dbReference>
<dbReference type="AlphaFoldDB" id="Q2J564"/>
<dbReference type="RefSeq" id="WP_011438587.1">
    <property type="nucleotide sequence ID" value="NC_007777.1"/>
</dbReference>
<dbReference type="NCBIfam" id="TIGR03605">
    <property type="entry name" value="antibiot_sagB"/>
    <property type="match status" value="1"/>
</dbReference>
<dbReference type="HOGENOM" id="CLU_059362_3_2_11"/>
<dbReference type="InterPro" id="IPR000415">
    <property type="entry name" value="Nitroreductase-like"/>
</dbReference>
<accession>Q2J564</accession>
<dbReference type="InterPro" id="IPR020051">
    <property type="entry name" value="SagB-type_dehydrogenase"/>
</dbReference>
<organism evidence="2 3">
    <name type="scientific">Frankia casuarinae (strain DSM 45818 / CECT 9043 / HFP020203 / CcI3)</name>
    <dbReference type="NCBI Taxonomy" id="106370"/>
    <lineage>
        <taxon>Bacteria</taxon>
        <taxon>Bacillati</taxon>
        <taxon>Actinomycetota</taxon>
        <taxon>Actinomycetes</taxon>
        <taxon>Frankiales</taxon>
        <taxon>Frankiaceae</taxon>
        <taxon>Frankia</taxon>
    </lineage>
</organism>
<dbReference type="STRING" id="106370.Francci3_4232"/>
<evidence type="ECO:0000313" key="2">
    <source>
        <dbReference type="EMBL" id="ABD13578.1"/>
    </source>
</evidence>
<dbReference type="InterPro" id="IPR052544">
    <property type="entry name" value="Bacteriocin_Proc_Enz"/>
</dbReference>
<dbReference type="PhylomeDB" id="Q2J564"/>
<evidence type="ECO:0000259" key="1">
    <source>
        <dbReference type="Pfam" id="PF00881"/>
    </source>
</evidence>